<name>A0A6A4TW10_SCOMX</name>
<evidence type="ECO:0000256" key="1">
    <source>
        <dbReference type="SAM" id="MobiDB-lite"/>
    </source>
</evidence>
<sequence length="180" mass="19532">MLRQGRMTTSRPKDSATWREGADPRFDIGKEMQRATRPVSGNNPALAIAGDRLTINDVSEAAMGLGERVELRKEKIKKNQITMEMSRLNLGTASPLLLLLHSSSSSSSPPRDRCAPNPPTREVDPSPEKQHDMISSSSVYGKATAISPLDVSVSDECGLLQTRRSQLGGFVDAERACEGP</sequence>
<organism evidence="2 3">
    <name type="scientific">Scophthalmus maximus</name>
    <name type="common">Turbot</name>
    <name type="synonym">Psetta maxima</name>
    <dbReference type="NCBI Taxonomy" id="52904"/>
    <lineage>
        <taxon>Eukaryota</taxon>
        <taxon>Metazoa</taxon>
        <taxon>Chordata</taxon>
        <taxon>Craniata</taxon>
        <taxon>Vertebrata</taxon>
        <taxon>Euteleostomi</taxon>
        <taxon>Actinopterygii</taxon>
        <taxon>Neopterygii</taxon>
        <taxon>Teleostei</taxon>
        <taxon>Neoteleostei</taxon>
        <taxon>Acanthomorphata</taxon>
        <taxon>Carangaria</taxon>
        <taxon>Pleuronectiformes</taxon>
        <taxon>Pleuronectoidei</taxon>
        <taxon>Scophthalmidae</taxon>
        <taxon>Scophthalmus</taxon>
    </lineage>
</organism>
<gene>
    <name evidence="2" type="ORF">F2P81_002761</name>
</gene>
<protein>
    <submittedName>
        <fullName evidence="2">Uncharacterized protein</fullName>
    </submittedName>
</protein>
<dbReference type="EMBL" id="VEVO01000002">
    <property type="protein sequence ID" value="KAF0046232.1"/>
    <property type="molecule type" value="Genomic_DNA"/>
</dbReference>
<comment type="caution">
    <text evidence="2">The sequence shown here is derived from an EMBL/GenBank/DDBJ whole genome shotgun (WGS) entry which is preliminary data.</text>
</comment>
<feature type="region of interest" description="Disordered" evidence="1">
    <location>
        <begin position="100"/>
        <end position="140"/>
    </location>
</feature>
<dbReference type="AlphaFoldDB" id="A0A6A4TW10"/>
<feature type="compositionally biased region" description="Low complexity" evidence="1">
    <location>
        <begin position="100"/>
        <end position="109"/>
    </location>
</feature>
<feature type="compositionally biased region" description="Basic and acidic residues" evidence="1">
    <location>
        <begin position="121"/>
        <end position="132"/>
    </location>
</feature>
<feature type="region of interest" description="Disordered" evidence="1">
    <location>
        <begin position="1"/>
        <end position="24"/>
    </location>
</feature>
<feature type="compositionally biased region" description="Polar residues" evidence="1">
    <location>
        <begin position="1"/>
        <end position="10"/>
    </location>
</feature>
<evidence type="ECO:0000313" key="3">
    <source>
        <dbReference type="Proteomes" id="UP000438429"/>
    </source>
</evidence>
<evidence type="ECO:0000313" key="2">
    <source>
        <dbReference type="EMBL" id="KAF0046232.1"/>
    </source>
</evidence>
<accession>A0A6A4TW10</accession>
<reference evidence="2 3" key="1">
    <citation type="submission" date="2019-06" db="EMBL/GenBank/DDBJ databases">
        <title>Draft genomes of female and male turbot (Scophthalmus maximus).</title>
        <authorList>
            <person name="Xu H."/>
            <person name="Xu X.-W."/>
            <person name="Shao C."/>
            <person name="Chen S."/>
        </authorList>
    </citation>
    <scope>NUCLEOTIDE SEQUENCE [LARGE SCALE GENOMIC DNA]</scope>
    <source>
        <strain evidence="2">Ysfricsl-2016a</strain>
        <tissue evidence="2">Blood</tissue>
    </source>
</reference>
<feature type="compositionally biased region" description="Basic and acidic residues" evidence="1">
    <location>
        <begin position="11"/>
        <end position="24"/>
    </location>
</feature>
<proteinExistence type="predicted"/>
<dbReference type="Proteomes" id="UP000438429">
    <property type="component" value="Unassembled WGS sequence"/>
</dbReference>